<gene>
    <name evidence="2" type="ORF">LB941_06375</name>
</gene>
<sequence length="53" mass="6069">MKANLTATFIIGFSVAWMMFTNHNYMSTILLGIGLALITIRLMMKPYPDEEEE</sequence>
<keyword evidence="1" id="KW-0472">Membrane</keyword>
<protein>
    <submittedName>
        <fullName evidence="2">Uncharacterized protein</fullName>
    </submittedName>
</protein>
<dbReference type="AlphaFoldDB" id="A0A9X2FLY0"/>
<evidence type="ECO:0000256" key="1">
    <source>
        <dbReference type="SAM" id="Phobius"/>
    </source>
</evidence>
<feature type="transmembrane region" description="Helical" evidence="1">
    <location>
        <begin position="25"/>
        <end position="44"/>
    </location>
</feature>
<dbReference type="EMBL" id="JAIULA010000010">
    <property type="protein sequence ID" value="MCP0886958.1"/>
    <property type="molecule type" value="Genomic_DNA"/>
</dbReference>
<evidence type="ECO:0000313" key="3">
    <source>
        <dbReference type="Proteomes" id="UP001139006"/>
    </source>
</evidence>
<proteinExistence type="predicted"/>
<evidence type="ECO:0000313" key="2">
    <source>
        <dbReference type="EMBL" id="MCP0886958.1"/>
    </source>
</evidence>
<dbReference type="RefSeq" id="WP_253360441.1">
    <property type="nucleotide sequence ID" value="NZ_JAIULA010000010.1"/>
</dbReference>
<comment type="caution">
    <text evidence="2">The sequence shown here is derived from an EMBL/GenBank/DDBJ whole genome shotgun (WGS) entry which is preliminary data.</text>
</comment>
<keyword evidence="1" id="KW-1133">Transmembrane helix</keyword>
<accession>A0A9X2FLY0</accession>
<dbReference type="Proteomes" id="UP001139006">
    <property type="component" value="Unassembled WGS sequence"/>
</dbReference>
<organism evidence="2 3">
    <name type="scientific">Ligilactobacillus ubinensis</name>
    <dbReference type="NCBI Taxonomy" id="2876789"/>
    <lineage>
        <taxon>Bacteria</taxon>
        <taxon>Bacillati</taxon>
        <taxon>Bacillota</taxon>
        <taxon>Bacilli</taxon>
        <taxon>Lactobacillales</taxon>
        <taxon>Lactobacillaceae</taxon>
        <taxon>Ligilactobacillus</taxon>
    </lineage>
</organism>
<keyword evidence="3" id="KW-1185">Reference proteome</keyword>
<reference evidence="2 3" key="1">
    <citation type="journal article" date="2023" name="Int. J. Syst. Evol. Microbiol.">
        <title>Ligilactobacillus ubinensis sp. nov., a novel species isolated from the wild ferment of a durian fruit (Durio zibethinus).</title>
        <authorList>
            <person name="Heng Y.C."/>
            <person name="Menon N."/>
            <person name="Chen B."/>
            <person name="Loo B.Z.L."/>
            <person name="Wong G.W.J."/>
            <person name="Lim A.C.H."/>
            <person name="Silvaraju S."/>
            <person name="Kittelmann S."/>
        </authorList>
    </citation>
    <scope>NUCLEOTIDE SEQUENCE [LARGE SCALE GENOMIC DNA]</scope>
    <source>
        <strain evidence="2 3">WILCCON 0076</strain>
    </source>
</reference>
<name>A0A9X2FLY0_9LACO</name>
<keyword evidence="1" id="KW-0812">Transmembrane</keyword>